<keyword evidence="3" id="KW-1185">Reference proteome</keyword>
<comment type="caution">
    <text evidence="2">The sequence shown here is derived from an EMBL/GenBank/DDBJ whole genome shotgun (WGS) entry which is preliminary data.</text>
</comment>
<proteinExistence type="predicted"/>
<feature type="non-terminal residue" evidence="2">
    <location>
        <position position="62"/>
    </location>
</feature>
<reference evidence="2 3" key="1">
    <citation type="journal article" date="2021" name="Nat. Plants">
        <title>The Taxus genome provides insights into paclitaxel biosynthesis.</title>
        <authorList>
            <person name="Xiong X."/>
            <person name="Gou J."/>
            <person name="Liao Q."/>
            <person name="Li Y."/>
            <person name="Zhou Q."/>
            <person name="Bi G."/>
            <person name="Li C."/>
            <person name="Du R."/>
            <person name="Wang X."/>
            <person name="Sun T."/>
            <person name="Guo L."/>
            <person name="Liang H."/>
            <person name="Lu P."/>
            <person name="Wu Y."/>
            <person name="Zhang Z."/>
            <person name="Ro D.K."/>
            <person name="Shang Y."/>
            <person name="Huang S."/>
            <person name="Yan J."/>
        </authorList>
    </citation>
    <scope>NUCLEOTIDE SEQUENCE [LARGE SCALE GENOMIC DNA]</scope>
    <source>
        <strain evidence="2">Ta-2019</strain>
    </source>
</reference>
<organism evidence="2 3">
    <name type="scientific">Taxus chinensis</name>
    <name type="common">Chinese yew</name>
    <name type="synonym">Taxus wallichiana var. chinensis</name>
    <dbReference type="NCBI Taxonomy" id="29808"/>
    <lineage>
        <taxon>Eukaryota</taxon>
        <taxon>Viridiplantae</taxon>
        <taxon>Streptophyta</taxon>
        <taxon>Embryophyta</taxon>
        <taxon>Tracheophyta</taxon>
        <taxon>Spermatophyta</taxon>
        <taxon>Pinopsida</taxon>
        <taxon>Pinidae</taxon>
        <taxon>Conifers II</taxon>
        <taxon>Cupressales</taxon>
        <taxon>Taxaceae</taxon>
        <taxon>Taxus</taxon>
    </lineage>
</organism>
<evidence type="ECO:0000313" key="3">
    <source>
        <dbReference type="Proteomes" id="UP000824469"/>
    </source>
</evidence>
<accession>A0AA38GG30</accession>
<evidence type="ECO:0000256" key="1">
    <source>
        <dbReference type="SAM" id="MobiDB-lite"/>
    </source>
</evidence>
<feature type="non-terminal residue" evidence="2">
    <location>
        <position position="1"/>
    </location>
</feature>
<evidence type="ECO:0000313" key="2">
    <source>
        <dbReference type="EMBL" id="KAH9321295.1"/>
    </source>
</evidence>
<gene>
    <name evidence="2" type="ORF">KI387_015934</name>
</gene>
<name>A0AA38GG30_TAXCH</name>
<dbReference type="Proteomes" id="UP000824469">
    <property type="component" value="Unassembled WGS sequence"/>
</dbReference>
<feature type="compositionally biased region" description="Basic and acidic residues" evidence="1">
    <location>
        <begin position="18"/>
        <end position="38"/>
    </location>
</feature>
<sequence length="62" mass="6849">NALNTPRQTEDVEEPQVDELKKDIEDLKETELEIDKGEPSGMPHTKNIGKGPVLDSGVHTPK</sequence>
<protein>
    <submittedName>
        <fullName evidence="2">Uncharacterized protein</fullName>
    </submittedName>
</protein>
<dbReference type="EMBL" id="JAHRHJ020000003">
    <property type="protein sequence ID" value="KAH9321295.1"/>
    <property type="molecule type" value="Genomic_DNA"/>
</dbReference>
<dbReference type="AlphaFoldDB" id="A0AA38GG30"/>
<feature type="region of interest" description="Disordered" evidence="1">
    <location>
        <begin position="1"/>
        <end position="62"/>
    </location>
</feature>